<keyword evidence="2" id="KW-1185">Reference proteome</keyword>
<dbReference type="Proteomes" id="UP000054248">
    <property type="component" value="Unassembled WGS sequence"/>
</dbReference>
<reference evidence="1 2" key="1">
    <citation type="submission" date="2014-04" db="EMBL/GenBank/DDBJ databases">
        <authorList>
            <consortium name="DOE Joint Genome Institute"/>
            <person name="Kuo A."/>
            <person name="Girlanda M."/>
            <person name="Perotto S."/>
            <person name="Kohler A."/>
            <person name="Nagy L.G."/>
            <person name="Floudas D."/>
            <person name="Copeland A."/>
            <person name="Barry K.W."/>
            <person name="Cichocki N."/>
            <person name="Veneault-Fourrey C."/>
            <person name="LaButti K."/>
            <person name="Lindquist E.A."/>
            <person name="Lipzen A."/>
            <person name="Lundell T."/>
            <person name="Morin E."/>
            <person name="Murat C."/>
            <person name="Sun H."/>
            <person name="Tunlid A."/>
            <person name="Henrissat B."/>
            <person name="Grigoriev I.V."/>
            <person name="Hibbett D.S."/>
            <person name="Martin F."/>
            <person name="Nordberg H.P."/>
            <person name="Cantor M.N."/>
            <person name="Hua S.X."/>
        </authorList>
    </citation>
    <scope>NUCLEOTIDE SEQUENCE [LARGE SCALE GENOMIC DNA]</scope>
    <source>
        <strain evidence="1 2">MUT 4182</strain>
    </source>
</reference>
<evidence type="ECO:0000313" key="1">
    <source>
        <dbReference type="EMBL" id="KIO25489.1"/>
    </source>
</evidence>
<evidence type="ECO:0000313" key="2">
    <source>
        <dbReference type="Proteomes" id="UP000054248"/>
    </source>
</evidence>
<name>A0A0C3QI00_9AGAM</name>
<organism evidence="1 2">
    <name type="scientific">Tulasnella calospora MUT 4182</name>
    <dbReference type="NCBI Taxonomy" id="1051891"/>
    <lineage>
        <taxon>Eukaryota</taxon>
        <taxon>Fungi</taxon>
        <taxon>Dikarya</taxon>
        <taxon>Basidiomycota</taxon>
        <taxon>Agaricomycotina</taxon>
        <taxon>Agaricomycetes</taxon>
        <taxon>Cantharellales</taxon>
        <taxon>Tulasnellaceae</taxon>
        <taxon>Tulasnella</taxon>
    </lineage>
</organism>
<sequence length="51" mass="5787">MGGPPLSGFVEPPRAYDNPMLAFYRQKSRLWEDFPVDVEEPRFAVTNVAST</sequence>
<reference evidence="2" key="2">
    <citation type="submission" date="2015-01" db="EMBL/GenBank/DDBJ databases">
        <title>Evolutionary Origins and Diversification of the Mycorrhizal Mutualists.</title>
        <authorList>
            <consortium name="DOE Joint Genome Institute"/>
            <consortium name="Mycorrhizal Genomics Consortium"/>
            <person name="Kohler A."/>
            <person name="Kuo A."/>
            <person name="Nagy L.G."/>
            <person name="Floudas D."/>
            <person name="Copeland A."/>
            <person name="Barry K.W."/>
            <person name="Cichocki N."/>
            <person name="Veneault-Fourrey C."/>
            <person name="LaButti K."/>
            <person name="Lindquist E.A."/>
            <person name="Lipzen A."/>
            <person name="Lundell T."/>
            <person name="Morin E."/>
            <person name="Murat C."/>
            <person name="Riley R."/>
            <person name="Ohm R."/>
            <person name="Sun H."/>
            <person name="Tunlid A."/>
            <person name="Henrissat B."/>
            <person name="Grigoriev I.V."/>
            <person name="Hibbett D.S."/>
            <person name="Martin F."/>
        </authorList>
    </citation>
    <scope>NUCLEOTIDE SEQUENCE [LARGE SCALE GENOMIC DNA]</scope>
    <source>
        <strain evidence="2">MUT 4182</strain>
    </source>
</reference>
<protein>
    <submittedName>
        <fullName evidence="1">Uncharacterized protein</fullName>
    </submittedName>
</protein>
<proteinExistence type="predicted"/>
<gene>
    <name evidence="1" type="ORF">M407DRAFT_25196</name>
</gene>
<accession>A0A0C3QI00</accession>
<dbReference type="AlphaFoldDB" id="A0A0C3QI00"/>
<dbReference type="EMBL" id="KN823041">
    <property type="protein sequence ID" value="KIO25489.1"/>
    <property type="molecule type" value="Genomic_DNA"/>
</dbReference>
<dbReference type="HOGENOM" id="CLU_3108146_0_0_1"/>